<dbReference type="Pfam" id="PF13679">
    <property type="entry name" value="Methyltransf_32"/>
    <property type="match status" value="1"/>
</dbReference>
<keyword evidence="3" id="KW-1185">Reference proteome</keyword>
<gene>
    <name evidence="2" type="ORF">H9Q81_03605</name>
</gene>
<dbReference type="InterPro" id="IPR025714">
    <property type="entry name" value="Methyltranfer_dom"/>
</dbReference>
<proteinExistence type="predicted"/>
<feature type="domain" description="Methyltransferase" evidence="1">
    <location>
        <begin position="155"/>
        <end position="295"/>
    </location>
</feature>
<sequence>MKVEKKYVVVLVETLIKENKIVKIIVSNPVDKKNIRSKINIKPIIIKDNLNIQLEEFKENKAFHENICLDSFIIILDSLLEEYKQVFIVSLGADYQILKNKKDYNLKESKNNKSNIYLSHDNKKKYIIEEGSHVPFLIKLGVMGENGEVFKRSYDKFRQINKYLEFIDDTIEELKNKKLIDNKVKVVDFGCGKSYLTFALYHYLKNIKNMNFEIIGLDLKKDVMDKCNQIAKELQCENLEFLTGNIKDFNKLKDVDIIFSLHACDNATDYAILKGLELKAKAILAVPYCQHEFNEKMSKNKNSMFFKNDGLIGKHGILFEKYTTLATDAFRAQALELCGFKTTVMEFIDMEHTPKNILIKGIKDKISRDVLKTKYIAYKNFMDYLGIEPLLDELLKKYYLINSDNLKI</sequence>
<dbReference type="SUPFAM" id="SSF53335">
    <property type="entry name" value="S-adenosyl-L-methionine-dependent methyltransferases"/>
    <property type="match status" value="1"/>
</dbReference>
<organism evidence="2 3">
    <name type="scientific">Fusobacterium hominis</name>
    <dbReference type="NCBI Taxonomy" id="2764326"/>
    <lineage>
        <taxon>Bacteria</taxon>
        <taxon>Fusobacteriati</taxon>
        <taxon>Fusobacteriota</taxon>
        <taxon>Fusobacteriia</taxon>
        <taxon>Fusobacteriales</taxon>
        <taxon>Fusobacteriaceae</taxon>
        <taxon>Fusobacterium</taxon>
    </lineage>
</organism>
<dbReference type="PANTHER" id="PTHR13369">
    <property type="match status" value="1"/>
</dbReference>
<dbReference type="InterPro" id="IPR029063">
    <property type="entry name" value="SAM-dependent_MTases_sf"/>
</dbReference>
<evidence type="ECO:0000313" key="2">
    <source>
        <dbReference type="EMBL" id="QNM15933.1"/>
    </source>
</evidence>
<dbReference type="PANTHER" id="PTHR13369:SF3">
    <property type="entry name" value="METHYLTRANSFERASE DOMAIN-CONTAINING PROTEIN"/>
    <property type="match status" value="1"/>
</dbReference>
<reference evidence="2 3" key="1">
    <citation type="submission" date="2020-08" db="EMBL/GenBank/DDBJ databases">
        <authorList>
            <person name="Liu C."/>
            <person name="Sun Q."/>
        </authorList>
    </citation>
    <scope>NUCLEOTIDE SEQUENCE [LARGE SCALE GENOMIC DNA]</scope>
    <source>
        <strain evidence="2 3">NSJ-57</strain>
    </source>
</reference>
<dbReference type="RefSeq" id="WP_187423160.1">
    <property type="nucleotide sequence ID" value="NZ_CP060637.1"/>
</dbReference>
<evidence type="ECO:0000313" key="3">
    <source>
        <dbReference type="Proteomes" id="UP000515913"/>
    </source>
</evidence>
<keyword evidence="2" id="KW-0808">Transferase</keyword>
<dbReference type="GO" id="GO:0008168">
    <property type="term" value="F:methyltransferase activity"/>
    <property type="evidence" value="ECO:0007669"/>
    <property type="project" value="UniProtKB-KW"/>
</dbReference>
<dbReference type="AlphaFoldDB" id="A0A7G9GYQ1"/>
<dbReference type="EMBL" id="CP060637">
    <property type="protein sequence ID" value="QNM15933.1"/>
    <property type="molecule type" value="Genomic_DNA"/>
</dbReference>
<dbReference type="CDD" id="cd02440">
    <property type="entry name" value="AdoMet_MTases"/>
    <property type="match status" value="1"/>
</dbReference>
<dbReference type="Proteomes" id="UP000515913">
    <property type="component" value="Chromosome"/>
</dbReference>
<accession>A0A7G9GYQ1</accession>
<dbReference type="GO" id="GO:0032259">
    <property type="term" value="P:methylation"/>
    <property type="evidence" value="ECO:0007669"/>
    <property type="project" value="UniProtKB-KW"/>
</dbReference>
<dbReference type="KEGG" id="fho:H9Q81_03605"/>
<name>A0A7G9GYQ1_9FUSO</name>
<dbReference type="Gene3D" id="3.40.50.150">
    <property type="entry name" value="Vaccinia Virus protein VP39"/>
    <property type="match status" value="1"/>
</dbReference>
<protein>
    <submittedName>
        <fullName evidence="2">SAM-dependent methyltransferase</fullName>
    </submittedName>
</protein>
<evidence type="ECO:0000259" key="1">
    <source>
        <dbReference type="Pfam" id="PF13679"/>
    </source>
</evidence>
<keyword evidence="2" id="KW-0489">Methyltransferase</keyword>
<dbReference type="GO" id="GO:0005737">
    <property type="term" value="C:cytoplasm"/>
    <property type="evidence" value="ECO:0007669"/>
    <property type="project" value="TreeGrafter"/>
</dbReference>